<dbReference type="Proteomes" id="UP000887566">
    <property type="component" value="Unplaced"/>
</dbReference>
<dbReference type="Gene3D" id="2.40.70.10">
    <property type="entry name" value="Acid Proteases"/>
    <property type="match status" value="1"/>
</dbReference>
<accession>A0A914WXN4</accession>
<dbReference type="InterPro" id="IPR021109">
    <property type="entry name" value="Peptidase_aspartic_dom_sf"/>
</dbReference>
<evidence type="ECO:0000313" key="2">
    <source>
        <dbReference type="Proteomes" id="UP000887566"/>
    </source>
</evidence>
<protein>
    <submittedName>
        <fullName evidence="3">Uncharacterized protein</fullName>
    </submittedName>
</protein>
<proteinExistence type="predicted"/>
<organism evidence="2 3">
    <name type="scientific">Plectus sambesii</name>
    <dbReference type="NCBI Taxonomy" id="2011161"/>
    <lineage>
        <taxon>Eukaryota</taxon>
        <taxon>Metazoa</taxon>
        <taxon>Ecdysozoa</taxon>
        <taxon>Nematoda</taxon>
        <taxon>Chromadorea</taxon>
        <taxon>Plectida</taxon>
        <taxon>Plectina</taxon>
        <taxon>Plectoidea</taxon>
        <taxon>Plectidae</taxon>
        <taxon>Plectus</taxon>
    </lineage>
</organism>
<keyword evidence="2" id="KW-1185">Reference proteome</keyword>
<dbReference type="SUPFAM" id="SSF50630">
    <property type="entry name" value="Acid proteases"/>
    <property type="match status" value="1"/>
</dbReference>
<name>A0A914WXN4_9BILA</name>
<sequence>MMISQSNGKQRRVFLDASTNVIHKDALLAPCDSINHLPVQLGNQTFEYNYRTGKLIPIQTPPSLPATQWHQENDDNFLPDPKEFHNVVMHQWAEATQHISMNDIVQSFVQEREIDAELNRRQMGSSSLENNNRLDQRAKAYTAQALLGDWASGAVFDWAVRILWMVIIGFILFSAYRFIVPRNVRMRLQVNIIDTPRKWHQSFKEWKNRQQRDKAILMGRFKPTARYVKASETTTLFEEEATTSNPLCVQLSSVQQTPLPTSEPISPRLSSTGIPSFTTNMVQTSANATDLRLFDVYLNGKRFPGLLDCGSNRCLIPMDLLAKIPNVGRLQPPFPGERTKVASGDHMTIKGIVNLRVQLQNQCQIHPVQVVDRLSQQVIIGTDWMRSCNENAAIIINREKFYLSPRNPKSAIKFAVIIQQPIILPPSSTTGIICTTEKPPPPGKYLFEPSQRQSEKFKIFLQSAIIRPDKGTFILAIININLVEHIALAEYTRIRIVTSIDEEDINPEVDILQVVATINQQVPPTDVKNDSEDDLQRFEYPVPPQGSNQSPIKFDLSKSALSPKGKETMKKLLCKYRSAFCRSNWELGFTNKLTYKLDVGDAQPVTSRPI</sequence>
<keyword evidence="1" id="KW-0472">Membrane</keyword>
<evidence type="ECO:0000256" key="1">
    <source>
        <dbReference type="SAM" id="Phobius"/>
    </source>
</evidence>
<keyword evidence="1" id="KW-0812">Transmembrane</keyword>
<keyword evidence="1" id="KW-1133">Transmembrane helix</keyword>
<dbReference type="CDD" id="cd00303">
    <property type="entry name" value="retropepsin_like"/>
    <property type="match status" value="1"/>
</dbReference>
<dbReference type="WBParaSite" id="PSAMB.scaffold5648size11187.g27076.t1">
    <property type="protein sequence ID" value="PSAMB.scaffold5648size11187.g27076.t1"/>
    <property type="gene ID" value="PSAMB.scaffold5648size11187.g27076"/>
</dbReference>
<evidence type="ECO:0000313" key="3">
    <source>
        <dbReference type="WBParaSite" id="PSAMB.scaffold5648size11187.g27076.t1"/>
    </source>
</evidence>
<reference evidence="3" key="1">
    <citation type="submission" date="2022-11" db="UniProtKB">
        <authorList>
            <consortium name="WormBaseParasite"/>
        </authorList>
    </citation>
    <scope>IDENTIFICATION</scope>
</reference>
<feature type="transmembrane region" description="Helical" evidence="1">
    <location>
        <begin position="158"/>
        <end position="179"/>
    </location>
</feature>
<dbReference type="AlphaFoldDB" id="A0A914WXN4"/>